<dbReference type="SUPFAM" id="SSF53474">
    <property type="entry name" value="alpha/beta-Hydrolases"/>
    <property type="match status" value="1"/>
</dbReference>
<comment type="caution">
    <text evidence="2">The sequence shown here is derived from an EMBL/GenBank/DDBJ whole genome shotgun (WGS) entry which is preliminary data.</text>
</comment>
<dbReference type="InterPro" id="IPR000073">
    <property type="entry name" value="AB_hydrolase_1"/>
</dbReference>
<dbReference type="InterPro" id="IPR017208">
    <property type="entry name" value="UCP037442_abhydr"/>
</dbReference>
<dbReference type="GO" id="GO:0016787">
    <property type="term" value="F:hydrolase activity"/>
    <property type="evidence" value="ECO:0007669"/>
    <property type="project" value="UniProtKB-KW"/>
</dbReference>
<name>A0ABW3FJQ5_9HYPH</name>
<proteinExistence type="predicted"/>
<organism evidence="2 3">
    <name type="scientific">Pseudahrensia aquimaris</name>
    <dbReference type="NCBI Taxonomy" id="744461"/>
    <lineage>
        <taxon>Bacteria</taxon>
        <taxon>Pseudomonadati</taxon>
        <taxon>Pseudomonadota</taxon>
        <taxon>Alphaproteobacteria</taxon>
        <taxon>Hyphomicrobiales</taxon>
        <taxon>Ahrensiaceae</taxon>
        <taxon>Pseudahrensia</taxon>
    </lineage>
</organism>
<dbReference type="RefSeq" id="WP_377213858.1">
    <property type="nucleotide sequence ID" value="NZ_JBHTJV010000026.1"/>
</dbReference>
<gene>
    <name evidence="2" type="ORF">ACFQ14_16515</name>
</gene>
<reference evidence="3" key="1">
    <citation type="journal article" date="2019" name="Int. J. Syst. Evol. Microbiol.">
        <title>The Global Catalogue of Microorganisms (GCM) 10K type strain sequencing project: providing services to taxonomists for standard genome sequencing and annotation.</title>
        <authorList>
            <consortium name="The Broad Institute Genomics Platform"/>
            <consortium name="The Broad Institute Genome Sequencing Center for Infectious Disease"/>
            <person name="Wu L."/>
            <person name="Ma J."/>
        </authorList>
    </citation>
    <scope>NUCLEOTIDE SEQUENCE [LARGE SCALE GENOMIC DNA]</scope>
    <source>
        <strain evidence="3">CCUG 60023</strain>
    </source>
</reference>
<evidence type="ECO:0000313" key="3">
    <source>
        <dbReference type="Proteomes" id="UP001597101"/>
    </source>
</evidence>
<sequence>MKLIKSATTITAPSDNGDDWFLAGTLFESAQHNAGPAILLSGAAAIPRGFYAAFAQHLVERGARAVLIYDYRGMGDSASPRFRWSELAMKDWALLDFPAAAKYLRDRFPDNELVGIGHSYGGQALGLSGISELFTRYATVATMSGYWRDTAEPLSIYLKTQIVGNSLAKLMGRIPKWGGLGEEMPGRIFIDWTRWIAQPNYFFDDTDLPEISRFRDVTLPFLSVRISDDTWGTKRAVEHFMSHYENADLRHFSLKTTAEKPIGHFAWFRPRNAEHWPMVVNFALAGKWPDGV</sequence>
<protein>
    <submittedName>
        <fullName evidence="2">Alpha/beta fold hydrolase</fullName>
    </submittedName>
</protein>
<dbReference type="InterPro" id="IPR029058">
    <property type="entry name" value="AB_hydrolase_fold"/>
</dbReference>
<feature type="domain" description="AB hydrolase-1" evidence="1">
    <location>
        <begin position="38"/>
        <end position="270"/>
    </location>
</feature>
<accession>A0ABW3FJQ5</accession>
<dbReference type="Proteomes" id="UP001597101">
    <property type="component" value="Unassembled WGS sequence"/>
</dbReference>
<dbReference type="Gene3D" id="3.40.50.1820">
    <property type="entry name" value="alpha/beta hydrolase"/>
    <property type="match status" value="1"/>
</dbReference>
<dbReference type="PIRSF" id="PIRSF037442">
    <property type="entry name" value="UCP037442_abhydr"/>
    <property type="match status" value="1"/>
</dbReference>
<dbReference type="Pfam" id="PF12697">
    <property type="entry name" value="Abhydrolase_6"/>
    <property type="match status" value="1"/>
</dbReference>
<dbReference type="EMBL" id="JBHTJV010000026">
    <property type="protein sequence ID" value="MFD0918008.1"/>
    <property type="molecule type" value="Genomic_DNA"/>
</dbReference>
<evidence type="ECO:0000313" key="2">
    <source>
        <dbReference type="EMBL" id="MFD0918008.1"/>
    </source>
</evidence>
<keyword evidence="2" id="KW-0378">Hydrolase</keyword>
<keyword evidence="3" id="KW-1185">Reference proteome</keyword>
<evidence type="ECO:0000259" key="1">
    <source>
        <dbReference type="Pfam" id="PF12697"/>
    </source>
</evidence>